<sequence length="240" mass="25985">MTWVMRPDPAIPGLLRESATTPRPGPTRKTPVEYVACRHDATSPRHGAGESRARARDPVEVTPPTVWRPCSRVSSIDAHRVATVPTTNRAWRDPTRWNGQAAVAGAVTAAQLRHADRGRGRDDTDEGDTAKVTPTDTASCHRIFGQPSPRSATKDLSHQLRTPQHPMTHETEQPTDAPTEPHTPYPVGSSPPSAAPHPAQHRISATGMSRTFSVDARPVEGALGVAARSCGWTRFKGFAR</sequence>
<keyword evidence="3" id="KW-1185">Reference proteome</keyword>
<evidence type="ECO:0000256" key="1">
    <source>
        <dbReference type="SAM" id="MobiDB-lite"/>
    </source>
</evidence>
<feature type="compositionally biased region" description="Basic and acidic residues" evidence="1">
    <location>
        <begin position="113"/>
        <end position="122"/>
    </location>
</feature>
<accession>A0A401Z2L7</accession>
<dbReference type="Proteomes" id="UP000286931">
    <property type="component" value="Unassembled WGS sequence"/>
</dbReference>
<proteinExistence type="predicted"/>
<dbReference type="EMBL" id="BIFH01000044">
    <property type="protein sequence ID" value="GCE01061.1"/>
    <property type="molecule type" value="Genomic_DNA"/>
</dbReference>
<feature type="compositionally biased region" description="Basic and acidic residues" evidence="1">
    <location>
        <begin position="36"/>
        <end position="59"/>
    </location>
</feature>
<comment type="caution">
    <text evidence="2">The sequence shown here is derived from an EMBL/GenBank/DDBJ whole genome shotgun (WGS) entry which is preliminary data.</text>
</comment>
<reference evidence="2 3" key="1">
    <citation type="submission" date="2018-12" db="EMBL/GenBank/DDBJ databases">
        <title>Draft genome sequence of Embleya hyalina NBRC 13850T.</title>
        <authorList>
            <person name="Komaki H."/>
            <person name="Hosoyama A."/>
            <person name="Kimura A."/>
            <person name="Ichikawa N."/>
            <person name="Tamura T."/>
        </authorList>
    </citation>
    <scope>NUCLEOTIDE SEQUENCE [LARGE SCALE GENOMIC DNA]</scope>
    <source>
        <strain evidence="2 3">NBRC 13850</strain>
    </source>
</reference>
<gene>
    <name evidence="2" type="ORF">EHYA_08800</name>
</gene>
<name>A0A401Z2L7_9ACTN</name>
<protein>
    <submittedName>
        <fullName evidence="2">Uncharacterized protein</fullName>
    </submittedName>
</protein>
<evidence type="ECO:0000313" key="2">
    <source>
        <dbReference type="EMBL" id="GCE01061.1"/>
    </source>
</evidence>
<feature type="compositionally biased region" description="Low complexity" evidence="1">
    <location>
        <begin position="185"/>
        <end position="198"/>
    </location>
</feature>
<organism evidence="2 3">
    <name type="scientific">Embleya hyalina</name>
    <dbReference type="NCBI Taxonomy" id="516124"/>
    <lineage>
        <taxon>Bacteria</taxon>
        <taxon>Bacillati</taxon>
        <taxon>Actinomycetota</taxon>
        <taxon>Actinomycetes</taxon>
        <taxon>Kitasatosporales</taxon>
        <taxon>Streptomycetaceae</taxon>
        <taxon>Embleya</taxon>
    </lineage>
</organism>
<feature type="region of interest" description="Disordered" evidence="1">
    <location>
        <begin position="1"/>
        <end position="63"/>
    </location>
</feature>
<dbReference type="AlphaFoldDB" id="A0A401Z2L7"/>
<feature type="region of interest" description="Disordered" evidence="1">
    <location>
        <begin position="106"/>
        <end position="202"/>
    </location>
</feature>
<evidence type="ECO:0000313" key="3">
    <source>
        <dbReference type="Proteomes" id="UP000286931"/>
    </source>
</evidence>